<dbReference type="AlphaFoldDB" id="A0AAD4GHZ6"/>
<organism evidence="2 3">
    <name type="scientific">Boletus edulis BED1</name>
    <dbReference type="NCBI Taxonomy" id="1328754"/>
    <lineage>
        <taxon>Eukaryota</taxon>
        <taxon>Fungi</taxon>
        <taxon>Dikarya</taxon>
        <taxon>Basidiomycota</taxon>
        <taxon>Agaricomycotina</taxon>
        <taxon>Agaricomycetes</taxon>
        <taxon>Agaricomycetidae</taxon>
        <taxon>Boletales</taxon>
        <taxon>Boletineae</taxon>
        <taxon>Boletaceae</taxon>
        <taxon>Boletoideae</taxon>
        <taxon>Boletus</taxon>
    </lineage>
</organism>
<dbReference type="EMBL" id="WHUW01000005">
    <property type="protein sequence ID" value="KAF8445559.1"/>
    <property type="molecule type" value="Genomic_DNA"/>
</dbReference>
<gene>
    <name evidence="2" type="ORF">L210DRAFT_3641929</name>
</gene>
<evidence type="ECO:0000313" key="2">
    <source>
        <dbReference type="EMBL" id="KAF8445559.1"/>
    </source>
</evidence>
<evidence type="ECO:0000313" key="3">
    <source>
        <dbReference type="Proteomes" id="UP001194468"/>
    </source>
</evidence>
<comment type="caution">
    <text evidence="2">The sequence shown here is derived from an EMBL/GenBank/DDBJ whole genome shotgun (WGS) entry which is preliminary data.</text>
</comment>
<reference evidence="2" key="1">
    <citation type="submission" date="2019-10" db="EMBL/GenBank/DDBJ databases">
        <authorList>
            <consortium name="DOE Joint Genome Institute"/>
            <person name="Kuo A."/>
            <person name="Miyauchi S."/>
            <person name="Kiss E."/>
            <person name="Drula E."/>
            <person name="Kohler A."/>
            <person name="Sanchez-Garcia M."/>
            <person name="Andreopoulos B."/>
            <person name="Barry K.W."/>
            <person name="Bonito G."/>
            <person name="Buee M."/>
            <person name="Carver A."/>
            <person name="Chen C."/>
            <person name="Cichocki N."/>
            <person name="Clum A."/>
            <person name="Culley D."/>
            <person name="Crous P.W."/>
            <person name="Fauchery L."/>
            <person name="Girlanda M."/>
            <person name="Hayes R."/>
            <person name="Keri Z."/>
            <person name="LaButti K."/>
            <person name="Lipzen A."/>
            <person name="Lombard V."/>
            <person name="Magnuson J."/>
            <person name="Maillard F."/>
            <person name="Morin E."/>
            <person name="Murat C."/>
            <person name="Nolan M."/>
            <person name="Ohm R."/>
            <person name="Pangilinan J."/>
            <person name="Pereira M."/>
            <person name="Perotto S."/>
            <person name="Peter M."/>
            <person name="Riley R."/>
            <person name="Sitrit Y."/>
            <person name="Stielow B."/>
            <person name="Szollosi G."/>
            <person name="Zifcakova L."/>
            <person name="Stursova M."/>
            <person name="Spatafora J.W."/>
            <person name="Tedersoo L."/>
            <person name="Vaario L.-M."/>
            <person name="Yamada A."/>
            <person name="Yan M."/>
            <person name="Wang P."/>
            <person name="Xu J."/>
            <person name="Bruns T."/>
            <person name="Baldrian P."/>
            <person name="Vilgalys R."/>
            <person name="Henrissat B."/>
            <person name="Grigoriev I.V."/>
            <person name="Hibbett D."/>
            <person name="Nagy L.G."/>
            <person name="Martin F.M."/>
        </authorList>
    </citation>
    <scope>NUCLEOTIDE SEQUENCE</scope>
    <source>
        <strain evidence="2">BED1</strain>
    </source>
</reference>
<feature type="compositionally biased region" description="Low complexity" evidence="1">
    <location>
        <begin position="9"/>
        <end position="19"/>
    </location>
</feature>
<accession>A0AAD4GHZ6</accession>
<evidence type="ECO:0000256" key="1">
    <source>
        <dbReference type="SAM" id="MobiDB-lite"/>
    </source>
</evidence>
<dbReference type="Proteomes" id="UP001194468">
    <property type="component" value="Unassembled WGS sequence"/>
</dbReference>
<proteinExistence type="predicted"/>
<feature type="region of interest" description="Disordered" evidence="1">
    <location>
        <begin position="1"/>
        <end position="41"/>
    </location>
</feature>
<keyword evidence="3" id="KW-1185">Reference proteome</keyword>
<protein>
    <submittedName>
        <fullName evidence="2">Uncharacterized protein</fullName>
    </submittedName>
</protein>
<name>A0AAD4GHZ6_BOLED</name>
<reference evidence="2" key="2">
    <citation type="journal article" date="2020" name="Nat. Commun.">
        <title>Large-scale genome sequencing of mycorrhizal fungi provides insights into the early evolution of symbiotic traits.</title>
        <authorList>
            <person name="Miyauchi S."/>
            <person name="Kiss E."/>
            <person name="Kuo A."/>
            <person name="Drula E."/>
            <person name="Kohler A."/>
            <person name="Sanchez-Garcia M."/>
            <person name="Morin E."/>
            <person name="Andreopoulos B."/>
            <person name="Barry K.W."/>
            <person name="Bonito G."/>
            <person name="Buee M."/>
            <person name="Carver A."/>
            <person name="Chen C."/>
            <person name="Cichocki N."/>
            <person name="Clum A."/>
            <person name="Culley D."/>
            <person name="Crous P.W."/>
            <person name="Fauchery L."/>
            <person name="Girlanda M."/>
            <person name="Hayes R.D."/>
            <person name="Keri Z."/>
            <person name="LaButti K."/>
            <person name="Lipzen A."/>
            <person name="Lombard V."/>
            <person name="Magnuson J."/>
            <person name="Maillard F."/>
            <person name="Murat C."/>
            <person name="Nolan M."/>
            <person name="Ohm R.A."/>
            <person name="Pangilinan J."/>
            <person name="Pereira M.F."/>
            <person name="Perotto S."/>
            <person name="Peter M."/>
            <person name="Pfister S."/>
            <person name="Riley R."/>
            <person name="Sitrit Y."/>
            <person name="Stielow J.B."/>
            <person name="Szollosi G."/>
            <person name="Zifcakova L."/>
            <person name="Stursova M."/>
            <person name="Spatafora J.W."/>
            <person name="Tedersoo L."/>
            <person name="Vaario L.M."/>
            <person name="Yamada A."/>
            <person name="Yan M."/>
            <person name="Wang P."/>
            <person name="Xu J."/>
            <person name="Bruns T."/>
            <person name="Baldrian P."/>
            <person name="Vilgalys R."/>
            <person name="Dunand C."/>
            <person name="Henrissat B."/>
            <person name="Grigoriev I.V."/>
            <person name="Hibbett D."/>
            <person name="Nagy L.G."/>
            <person name="Martin F.M."/>
        </authorList>
    </citation>
    <scope>NUCLEOTIDE SEQUENCE</scope>
    <source>
        <strain evidence="2">BED1</strain>
    </source>
</reference>
<sequence>MTHCDLDISDTSTDTLVSDSETDTRLDSDSDSGSNAESDHSDNWLDQFMEWDASLDEESELPIPLVVRIAQDFILRRLPLAGSACLDLPTRLLLCHTVRVHDPDTDHNVLISRAYTSERRTDLAVRFTSSPPVAIDSWSPCDHRSQPSWMDRPLNDVTQETCRATDIIPHFTMLAFEEPLNGAKSIGILQWCAGVDRNLHLFGVHLVVTQ</sequence>